<keyword evidence="4 7" id="KW-0812">Transmembrane</keyword>
<accession>A0A397RRV2</accession>
<feature type="domain" description="ABC transmembrane type-1" evidence="8">
    <location>
        <begin position="95"/>
        <end position="296"/>
    </location>
</feature>
<dbReference type="AlphaFoldDB" id="A0A397RRV2"/>
<evidence type="ECO:0000256" key="4">
    <source>
        <dbReference type="ARBA" id="ARBA00022692"/>
    </source>
</evidence>
<organism evidence="9 10">
    <name type="scientific">Anaeroplasma bactoclasticum</name>
    <dbReference type="NCBI Taxonomy" id="2088"/>
    <lineage>
        <taxon>Bacteria</taxon>
        <taxon>Bacillati</taxon>
        <taxon>Mycoplasmatota</taxon>
        <taxon>Mollicutes</taxon>
        <taxon>Anaeroplasmatales</taxon>
        <taxon>Anaeroplasmataceae</taxon>
        <taxon>Anaeroplasma</taxon>
    </lineage>
</organism>
<dbReference type="PROSITE" id="PS50928">
    <property type="entry name" value="ABC_TM1"/>
    <property type="match status" value="1"/>
</dbReference>
<evidence type="ECO:0000256" key="5">
    <source>
        <dbReference type="ARBA" id="ARBA00022989"/>
    </source>
</evidence>
<dbReference type="InterPro" id="IPR035906">
    <property type="entry name" value="MetI-like_sf"/>
</dbReference>
<dbReference type="OrthoDB" id="9771544at2"/>
<evidence type="ECO:0000259" key="8">
    <source>
        <dbReference type="PROSITE" id="PS50928"/>
    </source>
</evidence>
<dbReference type="GO" id="GO:0055085">
    <property type="term" value="P:transmembrane transport"/>
    <property type="evidence" value="ECO:0007669"/>
    <property type="project" value="InterPro"/>
</dbReference>
<comment type="similarity">
    <text evidence="7">Belongs to the binding-protein-dependent transport system permease family.</text>
</comment>
<dbReference type="FunCoup" id="A0A397RRV2">
    <property type="interactions" value="57"/>
</dbReference>
<keyword evidence="2 7" id="KW-0813">Transport</keyword>
<dbReference type="EMBL" id="QXEV01000009">
    <property type="protein sequence ID" value="RIA75902.1"/>
    <property type="molecule type" value="Genomic_DNA"/>
</dbReference>
<evidence type="ECO:0000256" key="1">
    <source>
        <dbReference type="ARBA" id="ARBA00004651"/>
    </source>
</evidence>
<feature type="transmembrane region" description="Helical" evidence="7">
    <location>
        <begin position="130"/>
        <end position="153"/>
    </location>
</feature>
<feature type="transmembrane region" description="Helical" evidence="7">
    <location>
        <begin position="165"/>
        <end position="186"/>
    </location>
</feature>
<evidence type="ECO:0000256" key="2">
    <source>
        <dbReference type="ARBA" id="ARBA00022448"/>
    </source>
</evidence>
<keyword evidence="6 7" id="KW-0472">Membrane</keyword>
<dbReference type="CDD" id="cd06261">
    <property type="entry name" value="TM_PBP2"/>
    <property type="match status" value="1"/>
</dbReference>
<dbReference type="Pfam" id="PF00528">
    <property type="entry name" value="BPD_transp_1"/>
    <property type="match status" value="1"/>
</dbReference>
<keyword evidence="5 7" id="KW-1133">Transmembrane helix</keyword>
<reference evidence="9 10" key="1">
    <citation type="submission" date="2018-08" db="EMBL/GenBank/DDBJ databases">
        <title>Genomic Encyclopedia of Archaeal and Bacterial Type Strains, Phase II (KMG-II): from individual species to whole genera.</title>
        <authorList>
            <person name="Goeker M."/>
        </authorList>
    </citation>
    <scope>NUCLEOTIDE SEQUENCE [LARGE SCALE GENOMIC DNA]</scope>
    <source>
        <strain evidence="9 10">ATCC 27112</strain>
    </source>
</reference>
<dbReference type="InParanoid" id="A0A397RRV2"/>
<protein>
    <submittedName>
        <fullName evidence="9">Carbohydrate ABC transporter membrane protein 2 (CUT1 family)</fullName>
    </submittedName>
</protein>
<dbReference type="Gene3D" id="1.10.3720.10">
    <property type="entry name" value="MetI-like"/>
    <property type="match status" value="1"/>
</dbReference>
<name>A0A397RRV2_9MOLU</name>
<evidence type="ECO:0000313" key="10">
    <source>
        <dbReference type="Proteomes" id="UP000266506"/>
    </source>
</evidence>
<gene>
    <name evidence="9" type="ORF">EI71_01075</name>
</gene>
<comment type="caution">
    <text evidence="9">The sequence shown here is derived from an EMBL/GenBank/DDBJ whole genome shotgun (WGS) entry which is preliminary data.</text>
</comment>
<keyword evidence="3" id="KW-1003">Cell membrane</keyword>
<comment type="subcellular location">
    <subcellularLocation>
        <location evidence="1 7">Cell membrane</location>
        <topology evidence="1 7">Multi-pass membrane protein</topology>
    </subcellularLocation>
</comment>
<dbReference type="PANTHER" id="PTHR43744:SF2">
    <property type="entry name" value="ARABINOOLIGOSACCHARIDES TRANSPORT SYSTEM PERMEASE PROTEIN ARAQ"/>
    <property type="match status" value="1"/>
</dbReference>
<dbReference type="Proteomes" id="UP000266506">
    <property type="component" value="Unassembled WGS sequence"/>
</dbReference>
<dbReference type="PANTHER" id="PTHR43744">
    <property type="entry name" value="ABC TRANSPORTER PERMEASE PROTEIN MG189-RELATED-RELATED"/>
    <property type="match status" value="1"/>
</dbReference>
<sequence length="311" mass="34223">MVNSIEDVRVLDTRGSGHDALSAKAKAILIVRRIVAYTVLVLLSFICLFTLYVLIINSTKSHSEIQTGFSFLPGTSFGDNWQKMLDSPLPVINGMINSFLIAFASALLSCYFSALTAYGIHMYQFKLKRIAFLFIILVMMVPSQVSAIGLVMMCQDMGLISPSSGALAYIPLIVPAIASPIVFFYIKQYLDSILPKEMVEAARVDGAGELRIFHGMVLPILKPALAIQFIFSFVSSWNNYFVPQLILANASNDLKTIPLALAILNDQSNTQTFDLGRVYMVMLLAIVPLLIVYLVFSNFILKNLTSGAVKG</sequence>
<feature type="transmembrane region" description="Helical" evidence="7">
    <location>
        <begin position="34"/>
        <end position="55"/>
    </location>
</feature>
<feature type="transmembrane region" description="Helical" evidence="7">
    <location>
        <begin position="278"/>
        <end position="301"/>
    </location>
</feature>
<evidence type="ECO:0000256" key="3">
    <source>
        <dbReference type="ARBA" id="ARBA00022475"/>
    </source>
</evidence>
<feature type="transmembrane region" description="Helical" evidence="7">
    <location>
        <begin position="95"/>
        <end position="118"/>
    </location>
</feature>
<evidence type="ECO:0000313" key="9">
    <source>
        <dbReference type="EMBL" id="RIA75902.1"/>
    </source>
</evidence>
<evidence type="ECO:0000256" key="6">
    <source>
        <dbReference type="ARBA" id="ARBA00023136"/>
    </source>
</evidence>
<feature type="transmembrane region" description="Helical" evidence="7">
    <location>
        <begin position="212"/>
        <end position="234"/>
    </location>
</feature>
<proteinExistence type="inferred from homology"/>
<keyword evidence="10" id="KW-1185">Reference proteome</keyword>
<dbReference type="RefSeq" id="WP_119016223.1">
    <property type="nucleotide sequence ID" value="NZ_QXEV01000009.1"/>
</dbReference>
<dbReference type="SUPFAM" id="SSF161098">
    <property type="entry name" value="MetI-like"/>
    <property type="match status" value="1"/>
</dbReference>
<dbReference type="InterPro" id="IPR000515">
    <property type="entry name" value="MetI-like"/>
</dbReference>
<dbReference type="GO" id="GO:0005886">
    <property type="term" value="C:plasma membrane"/>
    <property type="evidence" value="ECO:0007669"/>
    <property type="project" value="UniProtKB-SubCell"/>
</dbReference>
<evidence type="ECO:0000256" key="7">
    <source>
        <dbReference type="RuleBase" id="RU363032"/>
    </source>
</evidence>